<evidence type="ECO:0000256" key="1">
    <source>
        <dbReference type="ARBA" id="ARBA00022801"/>
    </source>
</evidence>
<dbReference type="PANTHER" id="PTHR42977">
    <property type="entry name" value="HYDROLASE-RELATED"/>
    <property type="match status" value="1"/>
</dbReference>
<evidence type="ECO:0000313" key="2">
    <source>
        <dbReference type="EMBL" id="MBO2011581.1"/>
    </source>
</evidence>
<proteinExistence type="predicted"/>
<reference evidence="2 3" key="1">
    <citation type="submission" date="2021-03" db="EMBL/GenBank/DDBJ databases">
        <authorList>
            <person name="Kim M.K."/>
        </authorList>
    </citation>
    <scope>NUCLEOTIDE SEQUENCE [LARGE SCALE GENOMIC DNA]</scope>
    <source>
        <strain evidence="2 3">BT442</strain>
    </source>
</reference>
<dbReference type="GO" id="GO:0016787">
    <property type="term" value="F:hydrolase activity"/>
    <property type="evidence" value="ECO:0007669"/>
    <property type="project" value="UniProtKB-KW"/>
</dbReference>
<gene>
    <name evidence="2" type="ORF">J4E00_21120</name>
</gene>
<dbReference type="RefSeq" id="WP_208177274.1">
    <property type="nucleotide sequence ID" value="NZ_JAGETZ010000012.1"/>
</dbReference>
<sequence>MNPTLKQSTTAGAIHPEFATIEGLAIRYARSPKAGAETVLLFSPWPESLLAFAPIWNVLAAEFSLLAVDLPGFGLSEGRPELMSPRSMGQFLIQLNQHFGLERPHAIAPDVASPSVLFAEAIQSGTFRSLFIGSGACSFPLIVSGVLQQIIEAESLDVFRAMDTQAIVLNSLSEIKPYVALPDPVVADYLAAAANGRFVEAMNFVRAYKTDLPVLAPQLPALATPVHIVSGRFDPNVPVADAEALHKQLPNSRLTVLECGHYTWEEEATTYSQLALDWLKGGYQNPTSLLQ</sequence>
<dbReference type="SUPFAM" id="SSF53474">
    <property type="entry name" value="alpha/beta-Hydrolases"/>
    <property type="match status" value="1"/>
</dbReference>
<evidence type="ECO:0000313" key="3">
    <source>
        <dbReference type="Proteomes" id="UP000664369"/>
    </source>
</evidence>
<dbReference type="EMBL" id="JAGETZ010000012">
    <property type="protein sequence ID" value="MBO2011581.1"/>
    <property type="molecule type" value="Genomic_DNA"/>
</dbReference>
<dbReference type="PANTHER" id="PTHR42977:SF3">
    <property type="entry name" value="AB HYDROLASE-1 DOMAIN-CONTAINING PROTEIN"/>
    <property type="match status" value="1"/>
</dbReference>
<keyword evidence="3" id="KW-1185">Reference proteome</keyword>
<protein>
    <submittedName>
        <fullName evidence="2">Alpha/beta hydrolase</fullName>
    </submittedName>
</protein>
<dbReference type="Gene3D" id="3.40.50.1820">
    <property type="entry name" value="alpha/beta hydrolase"/>
    <property type="match status" value="1"/>
</dbReference>
<name>A0ABS3QJZ6_9BACT</name>
<keyword evidence="1 2" id="KW-0378">Hydrolase</keyword>
<dbReference type="InterPro" id="IPR051340">
    <property type="entry name" value="Haloalkane_dehalogenase"/>
</dbReference>
<organism evidence="2 3">
    <name type="scientific">Hymenobacter negativus</name>
    <dbReference type="NCBI Taxonomy" id="2795026"/>
    <lineage>
        <taxon>Bacteria</taxon>
        <taxon>Pseudomonadati</taxon>
        <taxon>Bacteroidota</taxon>
        <taxon>Cytophagia</taxon>
        <taxon>Cytophagales</taxon>
        <taxon>Hymenobacteraceae</taxon>
        <taxon>Hymenobacter</taxon>
    </lineage>
</organism>
<accession>A0ABS3QJZ6</accession>
<dbReference type="Proteomes" id="UP000664369">
    <property type="component" value="Unassembled WGS sequence"/>
</dbReference>
<comment type="caution">
    <text evidence="2">The sequence shown here is derived from an EMBL/GenBank/DDBJ whole genome shotgun (WGS) entry which is preliminary data.</text>
</comment>
<dbReference type="InterPro" id="IPR029058">
    <property type="entry name" value="AB_hydrolase_fold"/>
</dbReference>